<dbReference type="Pfam" id="PF07690">
    <property type="entry name" value="MFS_1"/>
    <property type="match status" value="1"/>
</dbReference>
<keyword evidence="2" id="KW-1133">Transmembrane helix</keyword>
<dbReference type="InterPro" id="IPR003010">
    <property type="entry name" value="C-N_Hydrolase"/>
</dbReference>
<proteinExistence type="predicted"/>
<name>A0A814SK03_9BILA</name>
<protein>
    <recommendedName>
        <fullName evidence="3">CN hydrolase domain-containing protein</fullName>
    </recommendedName>
</protein>
<dbReference type="Gene3D" id="3.60.110.10">
    <property type="entry name" value="Carbon-nitrogen hydrolase"/>
    <property type="match status" value="1"/>
</dbReference>
<dbReference type="Pfam" id="PF00795">
    <property type="entry name" value="CN_hydrolase"/>
    <property type="match status" value="1"/>
</dbReference>
<keyword evidence="2" id="KW-0472">Membrane</keyword>
<feature type="transmembrane region" description="Helical" evidence="2">
    <location>
        <begin position="39"/>
        <end position="62"/>
    </location>
</feature>
<evidence type="ECO:0000313" key="5">
    <source>
        <dbReference type="Proteomes" id="UP000663891"/>
    </source>
</evidence>
<dbReference type="InterPro" id="IPR011701">
    <property type="entry name" value="MFS"/>
</dbReference>
<feature type="domain" description="CN hydrolase" evidence="3">
    <location>
        <begin position="238"/>
        <end position="476"/>
    </location>
</feature>
<organism evidence="4 5">
    <name type="scientific">Adineta steineri</name>
    <dbReference type="NCBI Taxonomy" id="433720"/>
    <lineage>
        <taxon>Eukaryota</taxon>
        <taxon>Metazoa</taxon>
        <taxon>Spiralia</taxon>
        <taxon>Gnathifera</taxon>
        <taxon>Rotifera</taxon>
        <taxon>Eurotatoria</taxon>
        <taxon>Bdelloidea</taxon>
        <taxon>Adinetida</taxon>
        <taxon>Adinetidae</taxon>
        <taxon>Adineta</taxon>
    </lineage>
</organism>
<dbReference type="SUPFAM" id="SSF103473">
    <property type="entry name" value="MFS general substrate transporter"/>
    <property type="match status" value="1"/>
</dbReference>
<dbReference type="InterPro" id="IPR050345">
    <property type="entry name" value="Aliph_Amidase/BUP"/>
</dbReference>
<dbReference type="OrthoDB" id="10250282at2759"/>
<sequence>MTTAYFSDRYTRRAIFIMFWLIVVIIRFIMLIASQNLNVKYFAVFLTAGGISPCMATCIAFISCNISPHTKRATALAFMLSVGNSGGAISGQIYRSQDGPRFILGHAINLGFCVLGLISVIILFISLRLENRRRDRLYGVVSSRNRKISVITTELKKEVVDVCGIGSEEDRRKWGYEHMSEEEIRDLGDKHATWRSPTKSVLHIAKLIRGELTALTDIQIAVPDDGYGRVEHNEGSILRVAVYEGVSLTDGNVALSVAEVESQAKRASQEHSAHLLIFPELFLSGYGLSREVTLSAARYIIQEKVIAHLRNVARHYSIALLICYPELVDDEKIYNSATLINEHGDILLTYRKTHLWANEERELFIEGEQLSPVVEIRSIRVAVMICYDLEMCEVARCLTLSGAQLLLVPTALATSLSNENIARLMVRTRAFENHVWLAYANLAPPQFIGQSRIVGPDGNELCRVDKDQLIVADIIPKNYVSAVQGTPYLADRRPLLYTSISDPTYHVKLPIDYKYTDD</sequence>
<dbReference type="Gene3D" id="1.20.1250.20">
    <property type="entry name" value="MFS general substrate transporter like domains"/>
    <property type="match status" value="1"/>
</dbReference>
<evidence type="ECO:0000256" key="1">
    <source>
        <dbReference type="ARBA" id="ARBA00022801"/>
    </source>
</evidence>
<evidence type="ECO:0000313" key="4">
    <source>
        <dbReference type="EMBL" id="CAF1145871.1"/>
    </source>
</evidence>
<dbReference type="Proteomes" id="UP000663891">
    <property type="component" value="Unassembled WGS sequence"/>
</dbReference>
<evidence type="ECO:0000259" key="3">
    <source>
        <dbReference type="PROSITE" id="PS50263"/>
    </source>
</evidence>
<dbReference type="PANTHER" id="PTHR43674:SF2">
    <property type="entry name" value="BETA-UREIDOPROPIONASE"/>
    <property type="match status" value="1"/>
</dbReference>
<dbReference type="EMBL" id="CAJNON010000255">
    <property type="protein sequence ID" value="CAF1145871.1"/>
    <property type="molecule type" value="Genomic_DNA"/>
</dbReference>
<accession>A0A814SK03</accession>
<dbReference type="SUPFAM" id="SSF56317">
    <property type="entry name" value="Carbon-nitrogen hydrolase"/>
    <property type="match status" value="1"/>
</dbReference>
<dbReference type="AlphaFoldDB" id="A0A814SK03"/>
<dbReference type="GO" id="GO:0050126">
    <property type="term" value="F:N-carbamoylputrescine amidase activity"/>
    <property type="evidence" value="ECO:0007669"/>
    <property type="project" value="TreeGrafter"/>
</dbReference>
<reference evidence="4" key="1">
    <citation type="submission" date="2021-02" db="EMBL/GenBank/DDBJ databases">
        <authorList>
            <person name="Nowell W R."/>
        </authorList>
    </citation>
    <scope>NUCLEOTIDE SEQUENCE</scope>
</reference>
<keyword evidence="1" id="KW-0378">Hydrolase</keyword>
<evidence type="ECO:0000256" key="2">
    <source>
        <dbReference type="SAM" id="Phobius"/>
    </source>
</evidence>
<dbReference type="PROSITE" id="PS50263">
    <property type="entry name" value="CN_HYDROLASE"/>
    <property type="match status" value="1"/>
</dbReference>
<gene>
    <name evidence="4" type="ORF">VCS650_LOCUS22529</name>
</gene>
<comment type="caution">
    <text evidence="4">The sequence shown here is derived from an EMBL/GenBank/DDBJ whole genome shotgun (WGS) entry which is preliminary data.</text>
</comment>
<keyword evidence="2" id="KW-0812">Transmembrane</keyword>
<dbReference type="GO" id="GO:0033388">
    <property type="term" value="P:putrescine biosynthetic process from arginine"/>
    <property type="evidence" value="ECO:0007669"/>
    <property type="project" value="TreeGrafter"/>
</dbReference>
<dbReference type="InterPro" id="IPR036526">
    <property type="entry name" value="C-N_Hydrolase_sf"/>
</dbReference>
<dbReference type="PANTHER" id="PTHR43674">
    <property type="entry name" value="NITRILASE C965.09-RELATED"/>
    <property type="match status" value="1"/>
</dbReference>
<feature type="transmembrane region" description="Helical" evidence="2">
    <location>
        <begin position="106"/>
        <end position="127"/>
    </location>
</feature>
<dbReference type="GO" id="GO:0022857">
    <property type="term" value="F:transmembrane transporter activity"/>
    <property type="evidence" value="ECO:0007669"/>
    <property type="project" value="InterPro"/>
</dbReference>
<dbReference type="InterPro" id="IPR036259">
    <property type="entry name" value="MFS_trans_sf"/>
</dbReference>
<feature type="transmembrane region" description="Helical" evidence="2">
    <location>
        <begin position="14"/>
        <end position="33"/>
    </location>
</feature>